<dbReference type="EMBL" id="OFTH01000008">
    <property type="protein sequence ID" value="SOZ54517.1"/>
    <property type="molecule type" value="Genomic_DNA"/>
</dbReference>
<name>A0A375DWW3_9BURK</name>
<dbReference type="AlphaFoldDB" id="A0A375DWW3"/>
<reference evidence="1" key="1">
    <citation type="submission" date="2018-01" db="EMBL/GenBank/DDBJ databases">
        <authorList>
            <person name="Clerissi C."/>
        </authorList>
    </citation>
    <scope>NUCLEOTIDE SEQUENCE</scope>
    <source>
        <strain evidence="1">Cupriavidus taiwanensis STM 8556</strain>
    </source>
</reference>
<organism evidence="1">
    <name type="scientific">Cupriavidus taiwanensis</name>
    <dbReference type="NCBI Taxonomy" id="164546"/>
    <lineage>
        <taxon>Bacteria</taxon>
        <taxon>Pseudomonadati</taxon>
        <taxon>Pseudomonadota</taxon>
        <taxon>Betaproteobacteria</taxon>
        <taxon>Burkholderiales</taxon>
        <taxon>Burkholderiaceae</taxon>
        <taxon>Cupriavidus</taxon>
    </lineage>
</organism>
<proteinExistence type="predicted"/>
<comment type="caution">
    <text evidence="1">The sequence shown here is derived from an EMBL/GenBank/DDBJ whole genome shotgun (WGS) entry which is preliminary data.</text>
</comment>
<sequence>MWHVSVPHSPVVAKKRIVAATSEC</sequence>
<gene>
    <name evidence="1" type="ORF">CBM2613_A160033</name>
</gene>
<evidence type="ECO:0000313" key="1">
    <source>
        <dbReference type="EMBL" id="SOZ54517.1"/>
    </source>
</evidence>
<protein>
    <submittedName>
        <fullName evidence="1">Uncharacterized protein</fullName>
    </submittedName>
</protein>
<dbReference type="Proteomes" id="UP000256952">
    <property type="component" value="Chromosome CBM2613_a"/>
</dbReference>
<accession>A0A375DWW3</accession>